<name>A0A9X9LVV4_GULGU</name>
<sequence length="74" mass="7907">MDENRPASRTTAGKLFIGKHAICVCLAFELASPNRAAFPTDSLVPARTQERSISGVVHVTHPIGGKLFVKDSTS</sequence>
<dbReference type="AlphaFoldDB" id="A0A9X9LVV4"/>
<organism evidence="1 2">
    <name type="scientific">Gulo gulo</name>
    <name type="common">Wolverine</name>
    <name type="synonym">Gluton</name>
    <dbReference type="NCBI Taxonomy" id="48420"/>
    <lineage>
        <taxon>Eukaryota</taxon>
        <taxon>Metazoa</taxon>
        <taxon>Chordata</taxon>
        <taxon>Craniata</taxon>
        <taxon>Vertebrata</taxon>
        <taxon>Euteleostomi</taxon>
        <taxon>Mammalia</taxon>
        <taxon>Eutheria</taxon>
        <taxon>Laurasiatheria</taxon>
        <taxon>Carnivora</taxon>
        <taxon>Caniformia</taxon>
        <taxon>Musteloidea</taxon>
        <taxon>Mustelidae</taxon>
        <taxon>Guloninae</taxon>
        <taxon>Gulo</taxon>
    </lineage>
</organism>
<evidence type="ECO:0000313" key="2">
    <source>
        <dbReference type="Proteomes" id="UP000269945"/>
    </source>
</evidence>
<dbReference type="EMBL" id="CYRY02022463">
    <property type="protein sequence ID" value="VCW97631.1"/>
    <property type="molecule type" value="Genomic_DNA"/>
</dbReference>
<accession>A0A9X9LVV4</accession>
<reference evidence="1 2" key="1">
    <citation type="submission" date="2018-10" db="EMBL/GenBank/DDBJ databases">
        <authorList>
            <person name="Ekblom R."/>
            <person name="Jareborg N."/>
        </authorList>
    </citation>
    <scope>NUCLEOTIDE SEQUENCE [LARGE SCALE GENOMIC DNA]</scope>
    <source>
        <tissue evidence="1">Muscle</tissue>
    </source>
</reference>
<dbReference type="Proteomes" id="UP000269945">
    <property type="component" value="Unassembled WGS sequence"/>
</dbReference>
<keyword evidence="2" id="KW-1185">Reference proteome</keyword>
<comment type="caution">
    <text evidence="1">The sequence shown here is derived from an EMBL/GenBank/DDBJ whole genome shotgun (WGS) entry which is preliminary data.</text>
</comment>
<evidence type="ECO:0000313" key="1">
    <source>
        <dbReference type="EMBL" id="VCW97631.1"/>
    </source>
</evidence>
<proteinExistence type="predicted"/>
<protein>
    <submittedName>
        <fullName evidence="1">Uncharacterized protein</fullName>
    </submittedName>
</protein>
<gene>
    <name evidence="1" type="ORF">BN2614_LOCUS10</name>
</gene>